<sequence>MSSSSDDTRISAAEPSMKPTDFYKPLEAGEIRLVRLFSGQWDDVITCDIQHWPLRESPRYYALSYARDNLYEDTKIVVNGQDSCVGEGLYEALRQFRQMLSNADSISAPSFADKTFESFWIWADYLCLDQLNEKKKEREIPRMGEIYGRAERVLGWLGENEKTEDESVKLLMKLCSIEAPVMEEP</sequence>
<dbReference type="Proteomes" id="UP001055115">
    <property type="component" value="Unassembled WGS sequence"/>
</dbReference>
<dbReference type="RefSeq" id="XP_049124032.1">
    <property type="nucleotide sequence ID" value="XM_049268075.1"/>
</dbReference>
<reference evidence="2 3" key="1">
    <citation type="submission" date="2022-03" db="EMBL/GenBank/DDBJ databases">
        <title>Genome data of Colletotrichum spp.</title>
        <authorList>
            <person name="Utami Y.D."/>
            <person name="Hiruma K."/>
        </authorList>
    </citation>
    <scope>NUCLEOTIDE SEQUENCE [LARGE SCALE GENOMIC DNA]</scope>
    <source>
        <strain evidence="2 3">MAFF 239500</strain>
    </source>
</reference>
<feature type="domain" description="Heterokaryon incompatibility" evidence="1">
    <location>
        <begin position="60"/>
        <end position="170"/>
    </location>
</feature>
<keyword evidence="3" id="KW-1185">Reference proteome</keyword>
<dbReference type="PANTHER" id="PTHR24148:SF64">
    <property type="entry name" value="HETEROKARYON INCOMPATIBILITY DOMAIN-CONTAINING PROTEIN"/>
    <property type="match status" value="1"/>
</dbReference>
<dbReference type="EMBL" id="BQXU01000003">
    <property type="protein sequence ID" value="GKT41682.1"/>
    <property type="molecule type" value="Genomic_DNA"/>
</dbReference>
<comment type="caution">
    <text evidence="2">The sequence shown here is derived from an EMBL/GenBank/DDBJ whole genome shotgun (WGS) entry which is preliminary data.</text>
</comment>
<organism evidence="2 3">
    <name type="scientific">Colletotrichum spaethianum</name>
    <dbReference type="NCBI Taxonomy" id="700344"/>
    <lineage>
        <taxon>Eukaryota</taxon>
        <taxon>Fungi</taxon>
        <taxon>Dikarya</taxon>
        <taxon>Ascomycota</taxon>
        <taxon>Pezizomycotina</taxon>
        <taxon>Sordariomycetes</taxon>
        <taxon>Hypocreomycetidae</taxon>
        <taxon>Glomerellales</taxon>
        <taxon>Glomerellaceae</taxon>
        <taxon>Colletotrichum</taxon>
        <taxon>Colletotrichum spaethianum species complex</taxon>
    </lineage>
</organism>
<dbReference type="InterPro" id="IPR010730">
    <property type="entry name" value="HET"/>
</dbReference>
<dbReference type="GeneID" id="73322665"/>
<proteinExistence type="predicted"/>
<evidence type="ECO:0000313" key="2">
    <source>
        <dbReference type="EMBL" id="GKT41682.1"/>
    </source>
</evidence>
<name>A0AA37LCB5_9PEZI</name>
<dbReference type="AlphaFoldDB" id="A0AA37LCB5"/>
<gene>
    <name evidence="2" type="ORF">ColSpa_01863</name>
</gene>
<evidence type="ECO:0000259" key="1">
    <source>
        <dbReference type="Pfam" id="PF06985"/>
    </source>
</evidence>
<accession>A0AA37LCB5</accession>
<dbReference type="InterPro" id="IPR052895">
    <property type="entry name" value="HetReg/Transcr_Mod"/>
</dbReference>
<dbReference type="PANTHER" id="PTHR24148">
    <property type="entry name" value="ANKYRIN REPEAT DOMAIN-CONTAINING PROTEIN 39 HOMOLOG-RELATED"/>
    <property type="match status" value="1"/>
</dbReference>
<protein>
    <recommendedName>
        <fullName evidence="1">Heterokaryon incompatibility domain-containing protein</fullName>
    </recommendedName>
</protein>
<dbReference type="Pfam" id="PF06985">
    <property type="entry name" value="HET"/>
    <property type="match status" value="1"/>
</dbReference>
<evidence type="ECO:0000313" key="3">
    <source>
        <dbReference type="Proteomes" id="UP001055115"/>
    </source>
</evidence>